<protein>
    <submittedName>
        <fullName evidence="8">4-aminobutyrate aminotransferase</fullName>
    </submittedName>
</protein>
<reference evidence="8 9" key="1">
    <citation type="submission" date="2014-02" db="EMBL/GenBank/DDBJ databases">
        <title>The small core and large imbalanced accessory genome model reveals a collaborative survival strategy of Sorangium cellulosum strains in nature.</title>
        <authorList>
            <person name="Han K."/>
            <person name="Peng R."/>
            <person name="Blom J."/>
            <person name="Li Y.-Z."/>
        </authorList>
    </citation>
    <scope>NUCLEOTIDE SEQUENCE [LARGE SCALE GENOMIC DNA]</scope>
    <source>
        <strain evidence="8 9">So0011-07</strain>
    </source>
</reference>
<dbReference type="Pfam" id="PF00202">
    <property type="entry name" value="Aminotran_3"/>
    <property type="match status" value="1"/>
</dbReference>
<dbReference type="SUPFAM" id="SSF53383">
    <property type="entry name" value="PLP-dependent transferases"/>
    <property type="match status" value="1"/>
</dbReference>
<dbReference type="GO" id="GO:0009450">
    <property type="term" value="P:gamma-aminobutyric acid catabolic process"/>
    <property type="evidence" value="ECO:0007669"/>
    <property type="project" value="TreeGrafter"/>
</dbReference>
<dbReference type="Proteomes" id="UP000075635">
    <property type="component" value="Unassembled WGS sequence"/>
</dbReference>
<sequence length="486" mass="52840">MTRALPCGILEHPMDFSDRPTLPSVPPRRVVTELPGPKARAWMARGGFDMQSRYRAVVMDDTASRGCSLVDVDGNVFLDLFANFALGALGYNHPALVEAAHGDAFIRAVANPTSTPFVTTPAWFEFVEALEQRYAPRGMARVFCVDAGGEGVESAIKAAFIRHGERRREASGLPRNPLELPEDQQKSILDNAGTDAVVVSFAGAFHGRGLGPMSATHSKVIHKADLPAFPWPTAPFPASRFPLARFADENDRAEAEALAALERVLDAHQGRVAALIVEPVQSEGGDRHASPVFFRRAQELAGKAGAAFILDEVQTGLGISGTLWAHEQLELPRPPDLMCFGKKMQMGGFFATSAYDVAQFGRMYQTRNGDRARAAVALATLRTIESEDLLGNVRATGRYFLGRLEELCERYPALASEPRGRGFLLAFDLPTTAARDDFLGRALRRGVFASYTGTRSVRLRPHLITTTADVDEAVAAFDAVLREMSA</sequence>
<evidence type="ECO:0000256" key="6">
    <source>
        <dbReference type="RuleBase" id="RU003560"/>
    </source>
</evidence>
<proteinExistence type="inferred from homology"/>
<dbReference type="CDD" id="cd00610">
    <property type="entry name" value="OAT_like"/>
    <property type="match status" value="1"/>
</dbReference>
<gene>
    <name evidence="8" type="ORF">BE17_14825</name>
</gene>
<dbReference type="PANTHER" id="PTHR43206:SF1">
    <property type="entry name" value="4-AMINOBUTYRATE AMINOTRANSFERASE, MITOCHONDRIAL"/>
    <property type="match status" value="1"/>
</dbReference>
<comment type="similarity">
    <text evidence="2 6">Belongs to the class-III pyridoxal-phosphate-dependent aminotransferase family.</text>
</comment>
<dbReference type="InterPro" id="IPR015424">
    <property type="entry name" value="PyrdxlP-dep_Trfase"/>
</dbReference>
<keyword evidence="5 6" id="KW-0663">Pyridoxal phosphate</keyword>
<evidence type="ECO:0000256" key="4">
    <source>
        <dbReference type="ARBA" id="ARBA00022679"/>
    </source>
</evidence>
<dbReference type="EMBL" id="JEMB01002978">
    <property type="protein sequence ID" value="KYF76770.1"/>
    <property type="molecule type" value="Genomic_DNA"/>
</dbReference>
<organism evidence="8 9">
    <name type="scientific">Sorangium cellulosum</name>
    <name type="common">Polyangium cellulosum</name>
    <dbReference type="NCBI Taxonomy" id="56"/>
    <lineage>
        <taxon>Bacteria</taxon>
        <taxon>Pseudomonadati</taxon>
        <taxon>Myxococcota</taxon>
        <taxon>Polyangia</taxon>
        <taxon>Polyangiales</taxon>
        <taxon>Polyangiaceae</taxon>
        <taxon>Sorangium</taxon>
    </lineage>
</organism>
<comment type="caution">
    <text evidence="8">The sequence shown here is derived from an EMBL/GenBank/DDBJ whole genome shotgun (WGS) entry which is preliminary data.</text>
</comment>
<dbReference type="InterPro" id="IPR015421">
    <property type="entry name" value="PyrdxlP-dep_Trfase_major"/>
</dbReference>
<evidence type="ECO:0000256" key="1">
    <source>
        <dbReference type="ARBA" id="ARBA00001933"/>
    </source>
</evidence>
<keyword evidence="4 8" id="KW-0808">Transferase</keyword>
<dbReference type="Gene3D" id="3.40.640.10">
    <property type="entry name" value="Type I PLP-dependent aspartate aminotransferase-like (Major domain)"/>
    <property type="match status" value="1"/>
</dbReference>
<comment type="cofactor">
    <cofactor evidence="1">
        <name>pyridoxal 5'-phosphate</name>
        <dbReference type="ChEBI" id="CHEBI:597326"/>
    </cofactor>
</comment>
<dbReference type="GO" id="GO:0030170">
    <property type="term" value="F:pyridoxal phosphate binding"/>
    <property type="evidence" value="ECO:0007669"/>
    <property type="project" value="InterPro"/>
</dbReference>
<dbReference type="PANTHER" id="PTHR43206">
    <property type="entry name" value="AMINOTRANSFERASE"/>
    <property type="match status" value="1"/>
</dbReference>
<evidence type="ECO:0000256" key="2">
    <source>
        <dbReference type="ARBA" id="ARBA00008954"/>
    </source>
</evidence>
<feature type="coiled-coil region" evidence="7">
    <location>
        <begin position="243"/>
        <end position="278"/>
    </location>
</feature>
<accession>A0A150R984</accession>
<evidence type="ECO:0000313" key="8">
    <source>
        <dbReference type="EMBL" id="KYF76770.1"/>
    </source>
</evidence>
<keyword evidence="7" id="KW-0175">Coiled coil</keyword>
<dbReference type="Gene3D" id="3.90.1150.10">
    <property type="entry name" value="Aspartate Aminotransferase, domain 1"/>
    <property type="match status" value="1"/>
</dbReference>
<evidence type="ECO:0000256" key="3">
    <source>
        <dbReference type="ARBA" id="ARBA00022576"/>
    </source>
</evidence>
<evidence type="ECO:0000256" key="5">
    <source>
        <dbReference type="ARBA" id="ARBA00022898"/>
    </source>
</evidence>
<dbReference type="PIRSF" id="PIRSF000521">
    <property type="entry name" value="Transaminase_4ab_Lys_Orn"/>
    <property type="match status" value="1"/>
</dbReference>
<dbReference type="GO" id="GO:0008483">
    <property type="term" value="F:transaminase activity"/>
    <property type="evidence" value="ECO:0007669"/>
    <property type="project" value="UniProtKB-KW"/>
</dbReference>
<keyword evidence="3 8" id="KW-0032">Aminotransferase</keyword>
<evidence type="ECO:0000313" key="9">
    <source>
        <dbReference type="Proteomes" id="UP000075635"/>
    </source>
</evidence>
<name>A0A150R984_SORCE</name>
<dbReference type="InterPro" id="IPR005814">
    <property type="entry name" value="Aminotrans_3"/>
</dbReference>
<dbReference type="AlphaFoldDB" id="A0A150R984"/>
<dbReference type="InterPro" id="IPR015422">
    <property type="entry name" value="PyrdxlP-dep_Trfase_small"/>
</dbReference>
<evidence type="ECO:0000256" key="7">
    <source>
        <dbReference type="SAM" id="Coils"/>
    </source>
</evidence>